<name>A0ACB5TF96_CANBO</name>
<gene>
    <name evidence="1" type="ORF">Cboi01_000051600</name>
</gene>
<reference evidence="1" key="1">
    <citation type="submission" date="2023-04" db="EMBL/GenBank/DDBJ databases">
        <title>Candida boidinii NBRC 1967.</title>
        <authorList>
            <person name="Ichikawa N."/>
            <person name="Sato H."/>
            <person name="Tonouchi N."/>
        </authorList>
    </citation>
    <scope>NUCLEOTIDE SEQUENCE</scope>
    <source>
        <strain evidence="1">NBRC 1967</strain>
    </source>
</reference>
<evidence type="ECO:0000313" key="2">
    <source>
        <dbReference type="Proteomes" id="UP001165101"/>
    </source>
</evidence>
<dbReference type="EMBL" id="BSXV01000142">
    <property type="protein sequence ID" value="GME87709.1"/>
    <property type="molecule type" value="Genomic_DNA"/>
</dbReference>
<keyword evidence="2" id="KW-1185">Reference proteome</keyword>
<evidence type="ECO:0000313" key="1">
    <source>
        <dbReference type="EMBL" id="GME87709.1"/>
    </source>
</evidence>
<proteinExistence type="predicted"/>
<dbReference type="Proteomes" id="UP001165101">
    <property type="component" value="Unassembled WGS sequence"/>
</dbReference>
<protein>
    <submittedName>
        <fullName evidence="1">Unnamed protein product</fullName>
    </submittedName>
</protein>
<sequence>MPSKRNSKGLVRYDPEEDKKKNTKLVGQYTASNVLRDEIEEESSNYDPIKKQRIAENESIESEDHKYQNRRFNNLENLENMYEGGESLSYKDAMLKRQQDKVIEEKRKELMKRLEEKKNEDEPAAKEVLDNGNNKIEDRKRKQIDTEEENESPSKLVKQKKKSRWEIEDEEEKEKELESKSILDMIPVIDGIPLTEENLDKLLPQGYSIVPLPSDYKPLSDTLPDLSEFNKSSDAVGYMLPEESSIATEFKAANPALINEVPGLRDLQFFKETDMRRFGKLITTRNIPNSDLSPEELKERKIMKLLLKIKNGTPQARKISLRQLTDNSRNYGAKALFDQILPLMMEKSLDDQERHLLVKTVGRILFKLDDLVRPYTHKVLIVIMPLLVDTDLYTRLEGREIVSNLAKAAGLPHMISTLRPDIDHSDEYIRNIVSRTFAVVASSLGIQQLLPFLKAVCNSKKSWLARQTGVKIVQQISILMSAGILSHLAGLISCVQKNITDENVNVRIMTCNALASLAESSAPYGIEYFEPVLQPLWNGMKKHRGKALASFLKALGYMIPLMDESYANYYTRESFKILVREFESPDDEMKRTCLKVIQQCCLTEGVDKKFLAEEVITKFFGNFWNRRVALDSKISKMCIQSSVAISTKIGCSVVVEKIIVPLKDESEPFRKMAVETVSKVVTELGTFDLDDRQVERLLDGLLYSFQHQQVQDRIFLVGFGEVLSSLGARTQPHLVSIVSAILYRLKNQSPEIRQQSADLVEKLAPVLKICGEEDILVKLGTVLYESLGEVYPAVLGSILAALRAVLLSVNINAMNPPISQILATLTPILRNRHEKVQEVTIGLVGDIADKGKEFINHREWIRISFELLEMLKSYKKSIRVEANKTFGFIAKAIGPADVLVTLLNNLKVQERQLRVSTAVAIGIVAEICSPYTVLPALMNEYRTPDKNVQNGVLKAISFMFEYLGDIGADYVYSMVPLLTDVLIDRDLVHRQTGASVVRHMALGAIGLGYEDAFIHFLNLLWPNIFETSPHVISRILEGVEGCRNAVGCGIVMNYLLGGLFHPARKVRAAYWKVFNMMYVQNCDSMVPFYPRFEKVGQEVITDEFLIKMSENKTIMAATDSESSTKSTLENYVPKFDDLGVAELDFFI</sequence>
<organism evidence="1 2">
    <name type="scientific">Candida boidinii</name>
    <name type="common">Yeast</name>
    <dbReference type="NCBI Taxonomy" id="5477"/>
    <lineage>
        <taxon>Eukaryota</taxon>
        <taxon>Fungi</taxon>
        <taxon>Dikarya</taxon>
        <taxon>Ascomycota</taxon>
        <taxon>Saccharomycotina</taxon>
        <taxon>Pichiomycetes</taxon>
        <taxon>Pichiales</taxon>
        <taxon>Pichiaceae</taxon>
        <taxon>Ogataea</taxon>
        <taxon>Ogataea/Candida clade</taxon>
    </lineage>
</organism>
<accession>A0ACB5TF96</accession>
<comment type="caution">
    <text evidence="1">The sequence shown here is derived from an EMBL/GenBank/DDBJ whole genome shotgun (WGS) entry which is preliminary data.</text>
</comment>